<organism evidence="2 3">
    <name type="scientific">Immundisolibacter cernigliae</name>
    <dbReference type="NCBI Taxonomy" id="1810504"/>
    <lineage>
        <taxon>Bacteria</taxon>
        <taxon>Pseudomonadati</taxon>
        <taxon>Pseudomonadota</taxon>
        <taxon>Gammaproteobacteria</taxon>
        <taxon>Immundisolibacterales</taxon>
        <taxon>Immundisolibacteraceae</taxon>
        <taxon>Immundisolibacter</taxon>
    </lineage>
</organism>
<accession>A0A1B1YX65</accession>
<dbReference type="OrthoDB" id="5609381at2"/>
<dbReference type="KEGG" id="gbi:PG2T_14800"/>
<dbReference type="EMBL" id="CP014671">
    <property type="protein sequence ID" value="ANX05328.1"/>
    <property type="molecule type" value="Genomic_DNA"/>
</dbReference>
<dbReference type="AlphaFoldDB" id="A0A1B1YX65"/>
<sequence>MSAAAEAAMPLVDLSTYGCPLHYVKARQALSRMAPGERVAFLFSAGESAEQVRASLAEDGHRVLSVRPHGDTLQVEVAKAD</sequence>
<dbReference type="SUPFAM" id="SSF64307">
    <property type="entry name" value="SirA-like"/>
    <property type="match status" value="1"/>
</dbReference>
<feature type="domain" description="UPF0033" evidence="1">
    <location>
        <begin position="12"/>
        <end position="79"/>
    </location>
</feature>
<proteinExistence type="predicted"/>
<protein>
    <recommendedName>
        <fullName evidence="1">UPF0033 domain-containing protein</fullName>
    </recommendedName>
</protein>
<dbReference type="Pfam" id="PF01206">
    <property type="entry name" value="TusA"/>
    <property type="match status" value="1"/>
</dbReference>
<dbReference type="RefSeq" id="WP_068807221.1">
    <property type="nucleotide sequence ID" value="NZ_CP014671.1"/>
</dbReference>
<gene>
    <name evidence="2" type="ORF">PG2T_14800</name>
</gene>
<dbReference type="InterPro" id="IPR036868">
    <property type="entry name" value="TusA-like_sf"/>
</dbReference>
<evidence type="ECO:0000313" key="2">
    <source>
        <dbReference type="EMBL" id="ANX05328.1"/>
    </source>
</evidence>
<name>A0A1B1YX65_9GAMM</name>
<dbReference type="InterPro" id="IPR001455">
    <property type="entry name" value="TusA-like"/>
</dbReference>
<dbReference type="Proteomes" id="UP000092952">
    <property type="component" value="Chromosome"/>
</dbReference>
<dbReference type="STRING" id="1810504.PG2T_14800"/>
<dbReference type="InParanoid" id="A0A1B1YX65"/>
<evidence type="ECO:0000313" key="3">
    <source>
        <dbReference type="Proteomes" id="UP000092952"/>
    </source>
</evidence>
<evidence type="ECO:0000259" key="1">
    <source>
        <dbReference type="Pfam" id="PF01206"/>
    </source>
</evidence>
<dbReference type="Gene3D" id="3.30.110.40">
    <property type="entry name" value="TusA-like domain"/>
    <property type="match status" value="1"/>
</dbReference>
<keyword evidence="3" id="KW-1185">Reference proteome</keyword>
<dbReference type="CDD" id="cd00291">
    <property type="entry name" value="SirA_YedF_YeeD"/>
    <property type="match status" value="1"/>
</dbReference>
<reference evidence="3" key="1">
    <citation type="submission" date="2016-03" db="EMBL/GenBank/DDBJ databases">
        <title>Complete genome sequence of Solimmundus cernigliae, representing a novel lineage of polycyclic aromatic hydrocarbon degraders within the Gammaproteobacteria.</title>
        <authorList>
            <person name="Singleton D.R."/>
            <person name="Dickey A.N."/>
            <person name="Scholl E.H."/>
            <person name="Wright F.A."/>
            <person name="Aitken M.D."/>
        </authorList>
    </citation>
    <scope>NUCLEOTIDE SEQUENCE [LARGE SCALE GENOMIC DNA]</scope>
    <source>
        <strain evidence="3">TR3.2</strain>
    </source>
</reference>